<feature type="domain" description="CusB-like beta-barrel" evidence="6">
    <location>
        <begin position="251"/>
        <end position="324"/>
    </location>
</feature>
<comment type="subcellular location">
    <subcellularLocation>
        <location evidence="1">Cell envelope</location>
    </subcellularLocation>
</comment>
<dbReference type="KEGG" id="pth:PTH_0037"/>
<evidence type="ECO:0000259" key="5">
    <source>
        <dbReference type="Pfam" id="PF25881"/>
    </source>
</evidence>
<evidence type="ECO:0000313" key="9">
    <source>
        <dbReference type="Proteomes" id="UP000006556"/>
    </source>
</evidence>
<proteinExistence type="predicted"/>
<dbReference type="AlphaFoldDB" id="A5D6C9"/>
<dbReference type="Pfam" id="PF25954">
    <property type="entry name" value="Beta-barrel_RND_2"/>
    <property type="match status" value="1"/>
</dbReference>
<gene>
    <name evidence="8" type="primary">AcrA</name>
    <name evidence="8" type="ordered locus">PTH_0037</name>
</gene>
<keyword evidence="9" id="KW-1185">Reference proteome</keyword>
<dbReference type="InterPro" id="IPR058627">
    <property type="entry name" value="MdtA-like_C"/>
</dbReference>
<dbReference type="STRING" id="370438.PTH_0037"/>
<evidence type="ECO:0000259" key="7">
    <source>
        <dbReference type="Pfam" id="PF25967"/>
    </source>
</evidence>
<evidence type="ECO:0000313" key="8">
    <source>
        <dbReference type="EMBL" id="BAF58218.1"/>
    </source>
</evidence>
<evidence type="ECO:0000259" key="6">
    <source>
        <dbReference type="Pfam" id="PF25954"/>
    </source>
</evidence>
<dbReference type="Gene3D" id="2.40.420.20">
    <property type="match status" value="1"/>
</dbReference>
<dbReference type="Gene3D" id="2.40.30.170">
    <property type="match status" value="1"/>
</dbReference>
<dbReference type="Pfam" id="PF25881">
    <property type="entry name" value="HH_YBHG"/>
    <property type="match status" value="1"/>
</dbReference>
<dbReference type="GO" id="GO:0030313">
    <property type="term" value="C:cell envelope"/>
    <property type="evidence" value="ECO:0007669"/>
    <property type="project" value="UniProtKB-SubCell"/>
</dbReference>
<feature type="coiled-coil region" evidence="3">
    <location>
        <begin position="150"/>
        <end position="200"/>
    </location>
</feature>
<accession>A5D6C9</accession>
<dbReference type="PANTHER" id="PTHR32347">
    <property type="entry name" value="EFFLUX SYSTEM COMPONENT YKNX-RELATED"/>
    <property type="match status" value="1"/>
</dbReference>
<dbReference type="eggNOG" id="COG0845">
    <property type="taxonomic scope" value="Bacteria"/>
</dbReference>
<feature type="region of interest" description="Disordered" evidence="4">
    <location>
        <begin position="440"/>
        <end position="468"/>
    </location>
</feature>
<feature type="domain" description="Multidrug resistance protein MdtA-like C-terminal permuted SH3" evidence="7">
    <location>
        <begin position="394"/>
        <end position="440"/>
    </location>
</feature>
<dbReference type="EMBL" id="AP009389">
    <property type="protein sequence ID" value="BAF58218.1"/>
    <property type="molecule type" value="Genomic_DNA"/>
</dbReference>
<keyword evidence="2 3" id="KW-0175">Coiled coil</keyword>
<name>A5D6C9_PELTS</name>
<dbReference type="Gene3D" id="2.40.50.100">
    <property type="match status" value="1"/>
</dbReference>
<dbReference type="InterPro" id="IPR050465">
    <property type="entry name" value="UPF0194_transport"/>
</dbReference>
<evidence type="ECO:0000256" key="3">
    <source>
        <dbReference type="SAM" id="Coils"/>
    </source>
</evidence>
<dbReference type="SUPFAM" id="SSF56954">
    <property type="entry name" value="Outer membrane efflux proteins (OEP)"/>
    <property type="match status" value="1"/>
</dbReference>
<feature type="compositionally biased region" description="Polar residues" evidence="4">
    <location>
        <begin position="354"/>
        <end position="381"/>
    </location>
</feature>
<feature type="region of interest" description="Disordered" evidence="4">
    <location>
        <begin position="354"/>
        <end position="387"/>
    </location>
</feature>
<dbReference type="GO" id="GO:0015562">
    <property type="term" value="F:efflux transmembrane transporter activity"/>
    <property type="evidence" value="ECO:0007669"/>
    <property type="project" value="InterPro"/>
</dbReference>
<dbReference type="Gene3D" id="1.10.287.470">
    <property type="entry name" value="Helix hairpin bin"/>
    <property type="match status" value="1"/>
</dbReference>
<reference evidence="9" key="1">
    <citation type="journal article" date="2008" name="Genome Res.">
        <title>The genome of Pelotomaculum thermopropionicum reveals niche-associated evolution in anaerobic microbiota.</title>
        <authorList>
            <person name="Kosaka T."/>
            <person name="Kato S."/>
            <person name="Shimoyama T."/>
            <person name="Ishii S."/>
            <person name="Abe T."/>
            <person name="Watanabe K."/>
        </authorList>
    </citation>
    <scope>NUCLEOTIDE SEQUENCE [LARGE SCALE GENOMIC DNA]</scope>
    <source>
        <strain evidence="9">DSM 13744 / JCM 10971 / SI</strain>
    </source>
</reference>
<feature type="domain" description="YbhG-like alpha-helical hairpin" evidence="5">
    <location>
        <begin position="81"/>
        <end position="202"/>
    </location>
</feature>
<dbReference type="Pfam" id="PF25967">
    <property type="entry name" value="RND-MFP_C"/>
    <property type="match status" value="1"/>
</dbReference>
<dbReference type="InterPro" id="IPR059052">
    <property type="entry name" value="HH_YbhG-like"/>
</dbReference>
<dbReference type="HOGENOM" id="CLU_018816_14_2_9"/>
<evidence type="ECO:0000256" key="2">
    <source>
        <dbReference type="ARBA" id="ARBA00023054"/>
    </source>
</evidence>
<sequence>MAAALAGLYVLGGTKKAESNYITGTVKKGTVTTAISATGTVEPVSTVSLSFENAEIIKKIYVKEGDHVTAGQLLAEQESDNLEAQVIQSSASLKGALAKLELLKNGSTAEEIAQAEANVVMAQAAYDLTKTNLERYQALFQEGAVSRADLDSASNEYVNAEAKLKQAQESLKALLNGNRREDIEAQAAQVESSRAQLQIAQKALAGTKLFSPINGVVSEVNGGEGQRAAANNNSTSSGTGFIVVISDALQVRAQVNEADIGRLETGQKAEITVNAFPNKTFTGRVGSISPQATTVSNVQVYDTVIELDENQQGLKAGMPANVNIIVERREDVLTVARGAVTYAANYLNNAGQGTAAKTASPEGGNSNRTSVSGADGNSSSGIGAAGLAKENARKQQAVVLVLDKSGRPAPRQVVLGLSDLKNYEVIEGLNEGDVVIIGGSGTAVSGSASNNSSGSGGGPPLMGGPPPH</sequence>
<dbReference type="SUPFAM" id="SSF111369">
    <property type="entry name" value="HlyD-like secretion proteins"/>
    <property type="match status" value="1"/>
</dbReference>
<dbReference type="InterPro" id="IPR058792">
    <property type="entry name" value="Beta-barrel_RND_2"/>
</dbReference>
<feature type="compositionally biased region" description="Low complexity" evidence="4">
    <location>
        <begin position="442"/>
        <end position="453"/>
    </location>
</feature>
<protein>
    <submittedName>
        <fullName evidence="8">Membrane-fusion protein</fullName>
    </submittedName>
</protein>
<evidence type="ECO:0000256" key="4">
    <source>
        <dbReference type="SAM" id="MobiDB-lite"/>
    </source>
</evidence>
<dbReference type="Proteomes" id="UP000006556">
    <property type="component" value="Chromosome"/>
</dbReference>
<evidence type="ECO:0000256" key="1">
    <source>
        <dbReference type="ARBA" id="ARBA00004196"/>
    </source>
</evidence>
<organism evidence="8 9">
    <name type="scientific">Pelotomaculum thermopropionicum (strain DSM 13744 / JCM 10971 / SI)</name>
    <dbReference type="NCBI Taxonomy" id="370438"/>
    <lineage>
        <taxon>Bacteria</taxon>
        <taxon>Bacillati</taxon>
        <taxon>Bacillota</taxon>
        <taxon>Clostridia</taxon>
        <taxon>Eubacteriales</taxon>
        <taxon>Desulfotomaculaceae</taxon>
        <taxon>Pelotomaculum</taxon>
    </lineage>
</organism>